<comment type="caution">
    <text evidence="1">The sequence shown here is derived from an EMBL/GenBank/DDBJ whole genome shotgun (WGS) entry which is preliminary data.</text>
</comment>
<sequence length="87" mass="9667">MSRCVSVLPLLLPAAILRDSIVTLRTLKPNRPSRLAVRELGHSLGPDPVWSRTRSSIAFLNLAFLIRLCLSLHVTGLVPRIWEGSKI</sequence>
<dbReference type="Proteomes" id="UP001275084">
    <property type="component" value="Unassembled WGS sequence"/>
</dbReference>
<proteinExistence type="predicted"/>
<dbReference type="AlphaFoldDB" id="A0AAJ0H4X1"/>
<organism evidence="1 2">
    <name type="scientific">Lasiosphaeria hispida</name>
    <dbReference type="NCBI Taxonomy" id="260671"/>
    <lineage>
        <taxon>Eukaryota</taxon>
        <taxon>Fungi</taxon>
        <taxon>Dikarya</taxon>
        <taxon>Ascomycota</taxon>
        <taxon>Pezizomycotina</taxon>
        <taxon>Sordariomycetes</taxon>
        <taxon>Sordariomycetidae</taxon>
        <taxon>Sordariales</taxon>
        <taxon>Lasiosphaeriaceae</taxon>
        <taxon>Lasiosphaeria</taxon>
    </lineage>
</organism>
<protein>
    <submittedName>
        <fullName evidence="1">Uncharacterized protein</fullName>
    </submittedName>
</protein>
<reference evidence="1" key="1">
    <citation type="journal article" date="2023" name="Mol. Phylogenet. Evol.">
        <title>Genome-scale phylogeny and comparative genomics of the fungal order Sordariales.</title>
        <authorList>
            <person name="Hensen N."/>
            <person name="Bonometti L."/>
            <person name="Westerberg I."/>
            <person name="Brannstrom I.O."/>
            <person name="Guillou S."/>
            <person name="Cros-Aarteil S."/>
            <person name="Calhoun S."/>
            <person name="Haridas S."/>
            <person name="Kuo A."/>
            <person name="Mondo S."/>
            <person name="Pangilinan J."/>
            <person name="Riley R."/>
            <person name="LaButti K."/>
            <person name="Andreopoulos B."/>
            <person name="Lipzen A."/>
            <person name="Chen C."/>
            <person name="Yan M."/>
            <person name="Daum C."/>
            <person name="Ng V."/>
            <person name="Clum A."/>
            <person name="Steindorff A."/>
            <person name="Ohm R.A."/>
            <person name="Martin F."/>
            <person name="Silar P."/>
            <person name="Natvig D.O."/>
            <person name="Lalanne C."/>
            <person name="Gautier V."/>
            <person name="Ament-Velasquez S.L."/>
            <person name="Kruys A."/>
            <person name="Hutchinson M.I."/>
            <person name="Powell A.J."/>
            <person name="Barry K."/>
            <person name="Miller A.N."/>
            <person name="Grigoriev I.V."/>
            <person name="Debuchy R."/>
            <person name="Gladieux P."/>
            <person name="Hiltunen Thoren M."/>
            <person name="Johannesson H."/>
        </authorList>
    </citation>
    <scope>NUCLEOTIDE SEQUENCE</scope>
    <source>
        <strain evidence="1">CBS 955.72</strain>
    </source>
</reference>
<reference evidence="1" key="2">
    <citation type="submission" date="2023-06" db="EMBL/GenBank/DDBJ databases">
        <authorList>
            <consortium name="Lawrence Berkeley National Laboratory"/>
            <person name="Haridas S."/>
            <person name="Hensen N."/>
            <person name="Bonometti L."/>
            <person name="Westerberg I."/>
            <person name="Brannstrom I.O."/>
            <person name="Guillou S."/>
            <person name="Cros-Aarteil S."/>
            <person name="Calhoun S."/>
            <person name="Kuo A."/>
            <person name="Mondo S."/>
            <person name="Pangilinan J."/>
            <person name="Riley R."/>
            <person name="Labutti K."/>
            <person name="Andreopoulos B."/>
            <person name="Lipzen A."/>
            <person name="Chen C."/>
            <person name="Yanf M."/>
            <person name="Daum C."/>
            <person name="Ng V."/>
            <person name="Clum A."/>
            <person name="Steindorff A."/>
            <person name="Ohm R."/>
            <person name="Martin F."/>
            <person name="Silar P."/>
            <person name="Natvig D."/>
            <person name="Lalanne C."/>
            <person name="Gautier V."/>
            <person name="Ament-Velasquez S.L."/>
            <person name="Kruys A."/>
            <person name="Hutchinson M.I."/>
            <person name="Powell A.J."/>
            <person name="Barry K."/>
            <person name="Miller A.N."/>
            <person name="Grigoriev I.V."/>
            <person name="Debuchy R."/>
            <person name="Gladieux P."/>
            <person name="Thoren M.H."/>
            <person name="Johannesson H."/>
        </authorList>
    </citation>
    <scope>NUCLEOTIDE SEQUENCE</scope>
    <source>
        <strain evidence="1">CBS 955.72</strain>
    </source>
</reference>
<evidence type="ECO:0000313" key="2">
    <source>
        <dbReference type="Proteomes" id="UP001275084"/>
    </source>
</evidence>
<dbReference type="EMBL" id="JAUIQD010000015">
    <property type="protein sequence ID" value="KAK3338633.1"/>
    <property type="molecule type" value="Genomic_DNA"/>
</dbReference>
<name>A0AAJ0H4X1_9PEZI</name>
<gene>
    <name evidence="1" type="ORF">B0T25DRAFT_72292</name>
</gene>
<evidence type="ECO:0000313" key="1">
    <source>
        <dbReference type="EMBL" id="KAK3338633.1"/>
    </source>
</evidence>
<keyword evidence="2" id="KW-1185">Reference proteome</keyword>
<accession>A0AAJ0H4X1</accession>